<evidence type="ECO:0000256" key="1">
    <source>
        <dbReference type="SAM" id="MobiDB-lite"/>
    </source>
</evidence>
<proteinExistence type="predicted"/>
<feature type="region of interest" description="Disordered" evidence="1">
    <location>
        <begin position="143"/>
        <end position="190"/>
    </location>
</feature>
<feature type="compositionally biased region" description="Basic and acidic residues" evidence="1">
    <location>
        <begin position="96"/>
        <end position="115"/>
    </location>
</feature>
<dbReference type="PROSITE" id="PS50846">
    <property type="entry name" value="HMA_2"/>
    <property type="match status" value="1"/>
</dbReference>
<dbReference type="PANTHER" id="PTHR46413">
    <property type="entry name" value="HEAVY METAL-ASSOCIATED ISOPRENYLATED PLANT PROTEIN 6"/>
    <property type="match status" value="1"/>
</dbReference>
<gene>
    <name evidence="4" type="primary">LOC125312681</name>
</gene>
<accession>A0ABM3GTH1</accession>
<dbReference type="Proteomes" id="UP000827889">
    <property type="component" value="Chromosome 10"/>
</dbReference>
<evidence type="ECO:0000313" key="3">
    <source>
        <dbReference type="Proteomes" id="UP000827889"/>
    </source>
</evidence>
<evidence type="ECO:0000259" key="2">
    <source>
        <dbReference type="PROSITE" id="PS50846"/>
    </source>
</evidence>
<dbReference type="RefSeq" id="XP_048127651.1">
    <property type="nucleotide sequence ID" value="XM_048271694.1"/>
</dbReference>
<dbReference type="CDD" id="cd00371">
    <property type="entry name" value="HMA"/>
    <property type="match status" value="1"/>
</dbReference>
<organism evidence="3 4">
    <name type="scientific">Rhodamnia argentea</name>
    <dbReference type="NCBI Taxonomy" id="178133"/>
    <lineage>
        <taxon>Eukaryota</taxon>
        <taxon>Viridiplantae</taxon>
        <taxon>Streptophyta</taxon>
        <taxon>Embryophyta</taxon>
        <taxon>Tracheophyta</taxon>
        <taxon>Spermatophyta</taxon>
        <taxon>Magnoliopsida</taxon>
        <taxon>eudicotyledons</taxon>
        <taxon>Gunneridae</taxon>
        <taxon>Pentapetalae</taxon>
        <taxon>rosids</taxon>
        <taxon>malvids</taxon>
        <taxon>Myrtales</taxon>
        <taxon>Myrtaceae</taxon>
        <taxon>Myrtoideae</taxon>
        <taxon>Myrteae</taxon>
        <taxon>Australasian group</taxon>
        <taxon>Rhodamnia</taxon>
    </lineage>
</organism>
<dbReference type="InterPro" id="IPR036163">
    <property type="entry name" value="HMA_dom_sf"/>
</dbReference>
<sequence>MVIRCKEFSFDVDEGALDSTGNRQADEQLTGKTGKGNATSSGAKKKRKKFQIFSRDRGGGVSKVEKVATGNKGTKDVKVENVVEKSGGVKALEWDPGKSKARFQEQQKQKSKKCDQLVSPARVNSNHGTRDIYIDRFPRKSAVITGDKGNSKERNGEKRTNTYVASSPQGGSNEMSYAKESPYNQKKNETERSSTLVLRIRLHCDGCIQIIHKCISKYKGIESVAVDASKDQVSVTGVVDVKEFVSYLKDKIRRNVEVVPTRKGGDNEINDMVNMGGFGGAGDYGKQEEHSLPTKNVNQRDNHWSLQHPVTHWNDEELHDQNYGMEAYRGYINQGASYQRFNQSYAPDIFSDENPNACSIM</sequence>
<dbReference type="Gene3D" id="3.30.70.100">
    <property type="match status" value="1"/>
</dbReference>
<feature type="region of interest" description="Disordered" evidence="1">
    <location>
        <begin position="96"/>
        <end position="125"/>
    </location>
</feature>
<evidence type="ECO:0000313" key="4">
    <source>
        <dbReference type="RefSeq" id="XP_048127651.1"/>
    </source>
</evidence>
<protein>
    <submittedName>
        <fullName evidence="4">Heavy metal-associated isoprenylated plant protein 3-like</fullName>
    </submittedName>
</protein>
<feature type="region of interest" description="Disordered" evidence="1">
    <location>
        <begin position="15"/>
        <end position="61"/>
    </location>
</feature>
<feature type="compositionally biased region" description="Polar residues" evidence="1">
    <location>
        <begin position="161"/>
        <end position="175"/>
    </location>
</feature>
<feature type="domain" description="HMA" evidence="2">
    <location>
        <begin position="193"/>
        <end position="256"/>
    </location>
</feature>
<dbReference type="SUPFAM" id="SSF55008">
    <property type="entry name" value="HMA, heavy metal-associated domain"/>
    <property type="match status" value="1"/>
</dbReference>
<name>A0ABM3GTH1_9MYRT</name>
<dbReference type="GeneID" id="125312681"/>
<dbReference type="InterPro" id="IPR006121">
    <property type="entry name" value="HMA_dom"/>
</dbReference>
<reference evidence="4" key="1">
    <citation type="submission" date="2025-08" db="UniProtKB">
        <authorList>
            <consortium name="RefSeq"/>
        </authorList>
    </citation>
    <scope>IDENTIFICATION</scope>
    <source>
        <tissue evidence="4">Leaf</tissue>
    </source>
</reference>
<dbReference type="InterPro" id="IPR044594">
    <property type="entry name" value="HIPP01/3/5/6"/>
</dbReference>
<dbReference type="Pfam" id="PF00403">
    <property type="entry name" value="HMA"/>
    <property type="match status" value="1"/>
</dbReference>
<dbReference type="PANTHER" id="PTHR46413:SF1">
    <property type="entry name" value="HEAVY METAL-ASSOCIATED ISOPRENYLATED PLANT PROTEIN 6"/>
    <property type="match status" value="1"/>
</dbReference>
<keyword evidence="3" id="KW-1185">Reference proteome</keyword>
<feature type="compositionally biased region" description="Basic and acidic residues" evidence="1">
    <location>
        <begin position="149"/>
        <end position="160"/>
    </location>
</feature>